<gene>
    <name evidence="1" type="ORF">ACFOUW_30960</name>
</gene>
<comment type="caution">
    <text evidence="1">The sequence shown here is derived from an EMBL/GenBank/DDBJ whole genome shotgun (WGS) entry which is preliminary data.</text>
</comment>
<organism evidence="1 2">
    <name type="scientific">Tenggerimyces flavus</name>
    <dbReference type="NCBI Taxonomy" id="1708749"/>
    <lineage>
        <taxon>Bacteria</taxon>
        <taxon>Bacillati</taxon>
        <taxon>Actinomycetota</taxon>
        <taxon>Actinomycetes</taxon>
        <taxon>Propionibacteriales</taxon>
        <taxon>Nocardioidaceae</taxon>
        <taxon>Tenggerimyces</taxon>
    </lineage>
</organism>
<evidence type="ECO:0000313" key="2">
    <source>
        <dbReference type="Proteomes" id="UP001595699"/>
    </source>
</evidence>
<name>A0ABV7YJY5_9ACTN</name>
<proteinExistence type="predicted"/>
<keyword evidence="2" id="KW-1185">Reference proteome</keyword>
<accession>A0ABV7YJY5</accession>
<dbReference type="Proteomes" id="UP001595699">
    <property type="component" value="Unassembled WGS sequence"/>
</dbReference>
<sequence length="255" mass="26986">MTEDLSWLSGGVVGIGDTLAHGGVSLAVEFAGLALGGASEASGASVVVALATTLVALPSLPPPFPFFEAEEKWKELAQSIRDTKTELGDLVNKAGVDAAWEGPAADEFCAYVNNRLLPAMEQLAVCADEEAGCCSAVGWNLIQGLIIHFAQCAVGIALCIASNSLNAIPYVGAAIVAVLKWIIVDQWLIGLAYNVWDMNNTFQTLEGEQAQLRTAQDQLAAAFGTQADNFDTAALDNMRKQVAKIMTNTDQWNKP</sequence>
<dbReference type="InterPro" id="IPR038332">
    <property type="entry name" value="PPE_sf"/>
</dbReference>
<reference evidence="2" key="1">
    <citation type="journal article" date="2019" name="Int. J. Syst. Evol. Microbiol.">
        <title>The Global Catalogue of Microorganisms (GCM) 10K type strain sequencing project: providing services to taxonomists for standard genome sequencing and annotation.</title>
        <authorList>
            <consortium name="The Broad Institute Genomics Platform"/>
            <consortium name="The Broad Institute Genome Sequencing Center for Infectious Disease"/>
            <person name="Wu L."/>
            <person name="Ma J."/>
        </authorList>
    </citation>
    <scope>NUCLEOTIDE SEQUENCE [LARGE SCALE GENOMIC DNA]</scope>
    <source>
        <strain evidence="2">CGMCC 4.7241</strain>
    </source>
</reference>
<dbReference type="Gene3D" id="1.20.1260.20">
    <property type="entry name" value="PPE superfamily"/>
    <property type="match status" value="1"/>
</dbReference>
<evidence type="ECO:0000313" key="1">
    <source>
        <dbReference type="EMBL" id="MFC3765292.1"/>
    </source>
</evidence>
<dbReference type="RefSeq" id="WP_205121322.1">
    <property type="nucleotide sequence ID" value="NZ_JAFBCM010000001.1"/>
</dbReference>
<protein>
    <submittedName>
        <fullName evidence="1">Uncharacterized protein</fullName>
    </submittedName>
</protein>
<dbReference type="EMBL" id="JBHRZH010000037">
    <property type="protein sequence ID" value="MFC3765292.1"/>
    <property type="molecule type" value="Genomic_DNA"/>
</dbReference>